<keyword evidence="10" id="KW-0614">Plasmid</keyword>
<feature type="transmembrane region" description="Helical" evidence="7">
    <location>
        <begin position="41"/>
        <end position="62"/>
    </location>
</feature>
<dbReference type="EMBL" id="HG938354">
    <property type="protein sequence ID" value="CDN52198.1"/>
    <property type="molecule type" value="Genomic_DNA"/>
</dbReference>
<dbReference type="PANTHER" id="PTHR43163">
    <property type="entry name" value="DIPEPTIDE TRANSPORT SYSTEM PERMEASE PROTEIN DPPB-RELATED"/>
    <property type="match status" value="1"/>
</dbReference>
<dbReference type="PROSITE" id="PS50928">
    <property type="entry name" value="ABC_TM1"/>
    <property type="match status" value="1"/>
</dbReference>
<gene>
    <name evidence="10" type="ORF">RG540_PA15220</name>
</gene>
<evidence type="ECO:0000256" key="5">
    <source>
        <dbReference type="ARBA" id="ARBA00022989"/>
    </source>
</evidence>
<name>A0A068T1A8_NEOGA</name>
<dbReference type="InterPro" id="IPR035906">
    <property type="entry name" value="MetI-like_sf"/>
</dbReference>
<dbReference type="AlphaFoldDB" id="A0A068T1A8"/>
<dbReference type="HOGENOM" id="CLU_036879_0_0_5"/>
<dbReference type="InterPro" id="IPR045621">
    <property type="entry name" value="BPD_transp_1_N"/>
</dbReference>
<dbReference type="GO" id="GO:0071916">
    <property type="term" value="F:dipeptide transmembrane transporter activity"/>
    <property type="evidence" value="ECO:0007669"/>
    <property type="project" value="TreeGrafter"/>
</dbReference>
<evidence type="ECO:0000256" key="1">
    <source>
        <dbReference type="ARBA" id="ARBA00004651"/>
    </source>
</evidence>
<feature type="transmembrane region" description="Helical" evidence="7">
    <location>
        <begin position="339"/>
        <end position="362"/>
    </location>
</feature>
<dbReference type="eggNOG" id="COG0601">
    <property type="taxonomic scope" value="Bacteria"/>
</dbReference>
<keyword evidence="2 7" id="KW-0813">Transport</keyword>
<dbReference type="Proteomes" id="UP000028181">
    <property type="component" value="Plasmid pHAMBI540a"/>
</dbReference>
<comment type="subcellular location">
    <subcellularLocation>
        <location evidence="1 7">Cell membrane</location>
        <topology evidence="1 7">Multi-pass membrane protein</topology>
    </subcellularLocation>
</comment>
<accession>A0A068T1A8</accession>
<keyword evidence="5 7" id="KW-1133">Transmembrane helix</keyword>
<dbReference type="PANTHER" id="PTHR43163:SF8">
    <property type="entry name" value="D,D-DIPEPTIDE TRANSPORT SYSTEM PERMEASE PROTEIN DDPB-RELATED"/>
    <property type="match status" value="1"/>
</dbReference>
<dbReference type="GeneID" id="24260794"/>
<dbReference type="GO" id="GO:0005886">
    <property type="term" value="C:plasma membrane"/>
    <property type="evidence" value="ECO:0007669"/>
    <property type="project" value="UniProtKB-SubCell"/>
</dbReference>
<evidence type="ECO:0000256" key="8">
    <source>
        <dbReference type="SAM" id="MobiDB-lite"/>
    </source>
</evidence>
<evidence type="ECO:0000313" key="10">
    <source>
        <dbReference type="EMBL" id="CDN52198.1"/>
    </source>
</evidence>
<dbReference type="RefSeq" id="WP_041366047.1">
    <property type="nucleotide sequence ID" value="NZ_HG938354.1"/>
</dbReference>
<dbReference type="Pfam" id="PF19300">
    <property type="entry name" value="BPD_transp_1_N"/>
    <property type="match status" value="1"/>
</dbReference>
<evidence type="ECO:0000256" key="3">
    <source>
        <dbReference type="ARBA" id="ARBA00022475"/>
    </source>
</evidence>
<keyword evidence="6 7" id="KW-0472">Membrane</keyword>
<dbReference type="KEGG" id="ngg:RG540_PA15220"/>
<dbReference type="InterPro" id="IPR000515">
    <property type="entry name" value="MetI-like"/>
</dbReference>
<protein>
    <submittedName>
        <fullName evidence="10">ABC-type dipeptide/oligopeptide/nickel transport system, permease component</fullName>
    </submittedName>
</protein>
<feature type="region of interest" description="Disordered" evidence="8">
    <location>
        <begin position="1"/>
        <end position="27"/>
    </location>
</feature>
<evidence type="ECO:0000313" key="11">
    <source>
        <dbReference type="Proteomes" id="UP000028181"/>
    </source>
</evidence>
<dbReference type="OrthoDB" id="9805855at2"/>
<geneLocation type="plasmid" evidence="11">
    <name>II</name>
</geneLocation>
<proteinExistence type="inferred from homology"/>
<evidence type="ECO:0000259" key="9">
    <source>
        <dbReference type="PROSITE" id="PS50928"/>
    </source>
</evidence>
<evidence type="ECO:0000256" key="7">
    <source>
        <dbReference type="RuleBase" id="RU363032"/>
    </source>
</evidence>
<feature type="domain" description="ABC transmembrane type-1" evidence="9">
    <location>
        <begin position="131"/>
        <end position="362"/>
    </location>
</feature>
<comment type="similarity">
    <text evidence="7">Belongs to the binding-protein-dependent transport system permease family.</text>
</comment>
<keyword evidence="3" id="KW-1003">Cell membrane</keyword>
<feature type="transmembrane region" description="Helical" evidence="7">
    <location>
        <begin position="170"/>
        <end position="193"/>
    </location>
</feature>
<feature type="transmembrane region" description="Helical" evidence="7">
    <location>
        <begin position="235"/>
        <end position="254"/>
    </location>
</feature>
<evidence type="ECO:0000256" key="4">
    <source>
        <dbReference type="ARBA" id="ARBA00022692"/>
    </source>
</evidence>
<dbReference type="Pfam" id="PF00528">
    <property type="entry name" value="BPD_transp_1"/>
    <property type="match status" value="1"/>
</dbReference>
<keyword evidence="11" id="KW-1185">Reference proteome</keyword>
<feature type="transmembrane region" description="Helical" evidence="7">
    <location>
        <begin position="297"/>
        <end position="319"/>
    </location>
</feature>
<evidence type="ECO:0000256" key="6">
    <source>
        <dbReference type="ARBA" id="ARBA00023136"/>
    </source>
</evidence>
<feature type="compositionally biased region" description="Polar residues" evidence="8">
    <location>
        <begin position="1"/>
        <end position="21"/>
    </location>
</feature>
<dbReference type="CDD" id="cd06261">
    <property type="entry name" value="TM_PBP2"/>
    <property type="match status" value="1"/>
</dbReference>
<dbReference type="SUPFAM" id="SSF161098">
    <property type="entry name" value="MetI-like"/>
    <property type="match status" value="1"/>
</dbReference>
<evidence type="ECO:0000256" key="2">
    <source>
        <dbReference type="ARBA" id="ARBA00022448"/>
    </source>
</evidence>
<dbReference type="Gene3D" id="1.10.3720.10">
    <property type="entry name" value="MetI-like"/>
    <property type="match status" value="1"/>
</dbReference>
<keyword evidence="4 7" id="KW-0812">Transmembrane</keyword>
<sequence>MASVDMTTRDNSPVPTTTGPATNGPVDDMPDDGIKLAVRHFIGRVVAVVTTLLGLLFLTFSMGRLLPADPVLAITGPEVSKEVYDRVFKQLGLDQPVYIQFLSYVKRVLTGDLGVSAITGQPIVTDLLSIFPATIELTLVAMIVGTIVGVPLGITAAVHRGKPIDHVARIVGLAGHSIPTFWMGLMALFIFYAKLQWVGASGRVDVYYEGIVTPVTGFLLLDSAMEGNWDVFQNALGHIILPGSILGYYSVAYISRMSRSFMLEQLGQEYIITARAKGLASRQVIWRHAFRNIRVQLLTIIALTLGGLLEGAVLIETVFAWPGLGQYLTRGLQMNDMNVVMGAVLTIGIVFLIINITSDVLYRILDPRTR</sequence>
<dbReference type="PATRIC" id="fig|1028800.3.peg.6179"/>
<organism evidence="10 11">
    <name type="scientific">Neorhizobium galegae bv. orientalis str. HAMBI 540</name>
    <dbReference type="NCBI Taxonomy" id="1028800"/>
    <lineage>
        <taxon>Bacteria</taxon>
        <taxon>Pseudomonadati</taxon>
        <taxon>Pseudomonadota</taxon>
        <taxon>Alphaproteobacteria</taxon>
        <taxon>Hyphomicrobiales</taxon>
        <taxon>Rhizobiaceae</taxon>
        <taxon>Rhizobium/Agrobacterium group</taxon>
        <taxon>Neorhizobium</taxon>
    </lineage>
</organism>
<reference evidence="11" key="1">
    <citation type="journal article" date="2014" name="BMC Genomics">
        <title>Genome sequencing of two Neorhizobium galegae strains reveals a noeT gene responsible for the unusual acetylation of the nodulation factors.</title>
        <authorList>
            <person name="Osterman J."/>
            <person name="Marsh J."/>
            <person name="Laine P.K."/>
            <person name="Zeng Z."/>
            <person name="Alatalo E."/>
            <person name="Sullivan J.T."/>
            <person name="Young J.P."/>
            <person name="Thomas-Oates J."/>
            <person name="Paulin L."/>
            <person name="Lindstrom K."/>
        </authorList>
    </citation>
    <scope>NUCLEOTIDE SEQUENCE [LARGE SCALE GENOMIC DNA]</scope>
    <source>
        <strain evidence="11">HAMBI 540</strain>
    </source>
</reference>
<feature type="transmembrane region" description="Helical" evidence="7">
    <location>
        <begin position="137"/>
        <end position="158"/>
    </location>
</feature>